<organism evidence="7 8">
    <name type="scientific">Paenibacillus germinis</name>
    <dbReference type="NCBI Taxonomy" id="2654979"/>
    <lineage>
        <taxon>Bacteria</taxon>
        <taxon>Bacillati</taxon>
        <taxon>Bacillota</taxon>
        <taxon>Bacilli</taxon>
        <taxon>Bacillales</taxon>
        <taxon>Paenibacillaceae</taxon>
        <taxon>Paenibacillus</taxon>
    </lineage>
</organism>
<sequence length="330" mass="35047">MNQVLSEIERKKNDSWRKWPVVHYVVSNSGILIALVSLIVFFALTTSTFLSTSNVLNVLRQISINAIIAFGMTFTILINGIDLSVGSILAVSQVITIGLLFMGVPIVPALIVGLLIGAVLGLINGFVITKGKIPPFIVTLSMMIMARGFAYVLTGGRPMSFNNEILSFIGNGYIGPIPVPIIIMVICLIITSFILNKTKFGRHVYAVGGNREAARFSGIQISKIEMIVYTISGLLAGLSGVILAARMSSAQPTSGSGFELDAIAAVVLGGTSFSGGIGKIGGVFIGALIIGVLNNGLNLMHVSSYWQMIIKGLVIVTAVYVDSLKKKKRA</sequence>
<dbReference type="PANTHER" id="PTHR32196">
    <property type="entry name" value="ABC TRANSPORTER PERMEASE PROTEIN YPHD-RELATED-RELATED"/>
    <property type="match status" value="1"/>
</dbReference>
<feature type="transmembrane region" description="Helical" evidence="6">
    <location>
        <begin position="266"/>
        <end position="293"/>
    </location>
</feature>
<evidence type="ECO:0000256" key="3">
    <source>
        <dbReference type="ARBA" id="ARBA00022692"/>
    </source>
</evidence>
<reference evidence="7 8" key="1">
    <citation type="submission" date="2019-10" db="EMBL/GenBank/DDBJ databases">
        <title>Description of Paenibacillus choica sp. nov.</title>
        <authorList>
            <person name="Carlier A."/>
            <person name="Qi S."/>
        </authorList>
    </citation>
    <scope>NUCLEOTIDE SEQUENCE [LARGE SCALE GENOMIC DNA]</scope>
    <source>
        <strain evidence="7 8">LMG 31460</strain>
    </source>
</reference>
<evidence type="ECO:0000256" key="2">
    <source>
        <dbReference type="ARBA" id="ARBA00022475"/>
    </source>
</evidence>
<dbReference type="RefSeq" id="WP_171693571.1">
    <property type="nucleotide sequence ID" value="NZ_WHOC01000176.1"/>
</dbReference>
<keyword evidence="4 6" id="KW-1133">Transmembrane helix</keyword>
<keyword evidence="8" id="KW-1185">Reference proteome</keyword>
<protein>
    <submittedName>
        <fullName evidence="7">Ribose ABC transporter permease</fullName>
    </submittedName>
</protein>
<comment type="caution">
    <text evidence="7">The sequence shown here is derived from an EMBL/GenBank/DDBJ whole genome shotgun (WGS) entry which is preliminary data.</text>
</comment>
<evidence type="ECO:0000256" key="1">
    <source>
        <dbReference type="ARBA" id="ARBA00004651"/>
    </source>
</evidence>
<dbReference type="CDD" id="cd06579">
    <property type="entry name" value="TM_PBP1_transp_AraH_like"/>
    <property type="match status" value="1"/>
</dbReference>
<feature type="transmembrane region" description="Helical" evidence="6">
    <location>
        <begin position="21"/>
        <end position="44"/>
    </location>
</feature>
<keyword evidence="2" id="KW-1003">Cell membrane</keyword>
<evidence type="ECO:0000256" key="5">
    <source>
        <dbReference type="ARBA" id="ARBA00023136"/>
    </source>
</evidence>
<evidence type="ECO:0000313" key="7">
    <source>
        <dbReference type="EMBL" id="NOU90820.1"/>
    </source>
</evidence>
<name>A0ABX1ZBV0_9BACL</name>
<feature type="transmembrane region" description="Helical" evidence="6">
    <location>
        <begin position="64"/>
        <end position="85"/>
    </location>
</feature>
<evidence type="ECO:0000313" key="8">
    <source>
        <dbReference type="Proteomes" id="UP000658690"/>
    </source>
</evidence>
<feature type="transmembrane region" description="Helical" evidence="6">
    <location>
        <begin position="97"/>
        <end position="127"/>
    </location>
</feature>
<proteinExistence type="predicted"/>
<evidence type="ECO:0000256" key="4">
    <source>
        <dbReference type="ARBA" id="ARBA00022989"/>
    </source>
</evidence>
<dbReference type="Proteomes" id="UP000658690">
    <property type="component" value="Unassembled WGS sequence"/>
</dbReference>
<evidence type="ECO:0000256" key="6">
    <source>
        <dbReference type="SAM" id="Phobius"/>
    </source>
</evidence>
<keyword evidence="3 6" id="KW-0812">Transmembrane</keyword>
<dbReference type="InterPro" id="IPR001851">
    <property type="entry name" value="ABC_transp_permease"/>
</dbReference>
<dbReference type="EMBL" id="WHOC01000176">
    <property type="protein sequence ID" value="NOU90820.1"/>
    <property type="molecule type" value="Genomic_DNA"/>
</dbReference>
<gene>
    <name evidence="7" type="primary">rbsC</name>
    <name evidence="7" type="ORF">GC102_34580</name>
</gene>
<feature type="transmembrane region" description="Helical" evidence="6">
    <location>
        <begin position="226"/>
        <end position="245"/>
    </location>
</feature>
<keyword evidence="5 6" id="KW-0472">Membrane</keyword>
<accession>A0ABX1ZBV0</accession>
<dbReference type="Pfam" id="PF02653">
    <property type="entry name" value="BPD_transp_2"/>
    <property type="match status" value="1"/>
</dbReference>
<feature type="transmembrane region" description="Helical" evidence="6">
    <location>
        <begin position="305"/>
        <end position="324"/>
    </location>
</feature>
<feature type="transmembrane region" description="Helical" evidence="6">
    <location>
        <begin position="133"/>
        <end position="153"/>
    </location>
</feature>
<feature type="transmembrane region" description="Helical" evidence="6">
    <location>
        <begin position="173"/>
        <end position="195"/>
    </location>
</feature>
<comment type="subcellular location">
    <subcellularLocation>
        <location evidence="1">Cell membrane</location>
        <topology evidence="1">Multi-pass membrane protein</topology>
    </subcellularLocation>
</comment>